<feature type="region of interest" description="Disordered" evidence="1">
    <location>
        <begin position="1"/>
        <end position="45"/>
    </location>
</feature>
<gene>
    <name evidence="2" type="ORF">BKA23_1917</name>
</gene>
<dbReference type="Proteomes" id="UP000318297">
    <property type="component" value="Unassembled WGS sequence"/>
</dbReference>
<feature type="compositionally biased region" description="Polar residues" evidence="1">
    <location>
        <begin position="12"/>
        <end position="30"/>
    </location>
</feature>
<protein>
    <submittedName>
        <fullName evidence="2">Uncharacterized protein</fullName>
    </submittedName>
</protein>
<evidence type="ECO:0000313" key="3">
    <source>
        <dbReference type="Proteomes" id="UP000318297"/>
    </source>
</evidence>
<dbReference type="OrthoDB" id="4807994at2"/>
<reference evidence="2 3" key="1">
    <citation type="submission" date="2019-06" db="EMBL/GenBank/DDBJ databases">
        <title>Sequencing the genomes of 1000 actinobacteria strains.</title>
        <authorList>
            <person name="Klenk H.-P."/>
        </authorList>
    </citation>
    <scope>NUCLEOTIDE SEQUENCE [LARGE SCALE GENOMIC DNA]</scope>
    <source>
        <strain evidence="2 3">DSM 19560</strain>
    </source>
</reference>
<evidence type="ECO:0000256" key="1">
    <source>
        <dbReference type="SAM" id="MobiDB-lite"/>
    </source>
</evidence>
<name>A0A561EBU8_9MICO</name>
<evidence type="ECO:0000313" key="2">
    <source>
        <dbReference type="EMBL" id="TWE13089.1"/>
    </source>
</evidence>
<accession>A0A561EBU8</accession>
<dbReference type="EMBL" id="VIVQ01000001">
    <property type="protein sequence ID" value="TWE13089.1"/>
    <property type="molecule type" value="Genomic_DNA"/>
</dbReference>
<comment type="caution">
    <text evidence="2">The sequence shown here is derived from an EMBL/GenBank/DDBJ whole genome shotgun (WGS) entry which is preliminary data.</text>
</comment>
<keyword evidence="3" id="KW-1185">Reference proteome</keyword>
<dbReference type="RefSeq" id="WP_145227502.1">
    <property type="nucleotide sequence ID" value="NZ_VIVQ01000001.1"/>
</dbReference>
<proteinExistence type="predicted"/>
<sequence>MTTPGGSVDPSVRSSMTTATDETEPASSLQADVRQAAGEVARSLPPMTAEQAALIRHLLRDQHH</sequence>
<organism evidence="2 3">
    <name type="scientific">Rudaeicoccus suwonensis</name>
    <dbReference type="NCBI Taxonomy" id="657409"/>
    <lineage>
        <taxon>Bacteria</taxon>
        <taxon>Bacillati</taxon>
        <taxon>Actinomycetota</taxon>
        <taxon>Actinomycetes</taxon>
        <taxon>Micrococcales</taxon>
        <taxon>Dermacoccaceae</taxon>
        <taxon>Rudaeicoccus</taxon>
    </lineage>
</organism>
<dbReference type="AlphaFoldDB" id="A0A561EBU8"/>